<accession>A0A927RGW4</accession>
<dbReference type="RefSeq" id="WP_192600482.1">
    <property type="nucleotide sequence ID" value="NZ_JADBEL010000040.1"/>
</dbReference>
<sequence>MTNLRPTSAEIKFLNLAYNKFYDIYDEIGVDNFWLKDPHYRFTKVNTAFAIYTEILNYDPITWFIKHIEETRPPMESVIASELFKFIRNIFAHFPFFDNWDEVYINKEIINWYRKGLTIDKFLEKHAGGKEVKYRFWEIEKKLMTYLTITFPVGYEKGENIYLKDILPEKNGVKFSLHMMKNVIDSQVIKSS</sequence>
<dbReference type="EMBL" id="JADBEL010000040">
    <property type="protein sequence ID" value="MBE1556877.1"/>
    <property type="molecule type" value="Genomic_DNA"/>
</dbReference>
<reference evidence="1" key="1">
    <citation type="submission" date="2020-10" db="EMBL/GenBank/DDBJ databases">
        <title>Genomic Encyclopedia of Type Strains, Phase IV (KMG-IV): sequencing the most valuable type-strain genomes for metagenomic binning, comparative biology and taxonomic classification.</title>
        <authorList>
            <person name="Goeker M."/>
        </authorList>
    </citation>
    <scope>NUCLEOTIDE SEQUENCE</scope>
    <source>
        <strain evidence="1">DSM 13886</strain>
    </source>
</reference>
<gene>
    <name evidence="1" type="ORF">H4683_004003</name>
</gene>
<comment type="caution">
    <text evidence="1">The sequence shown here is derived from an EMBL/GenBank/DDBJ whole genome shotgun (WGS) entry which is preliminary data.</text>
</comment>
<proteinExistence type="predicted"/>
<evidence type="ECO:0000313" key="1">
    <source>
        <dbReference type="EMBL" id="MBE1556877.1"/>
    </source>
</evidence>
<dbReference type="AlphaFoldDB" id="A0A927RGW4"/>
<dbReference type="Proteomes" id="UP000658225">
    <property type="component" value="Unassembled WGS sequence"/>
</dbReference>
<keyword evidence="2" id="KW-1185">Reference proteome</keyword>
<organism evidence="1 2">
    <name type="scientific">Sporosarcina limicola</name>
    <dbReference type="NCBI Taxonomy" id="34101"/>
    <lineage>
        <taxon>Bacteria</taxon>
        <taxon>Bacillati</taxon>
        <taxon>Bacillota</taxon>
        <taxon>Bacilli</taxon>
        <taxon>Bacillales</taxon>
        <taxon>Caryophanaceae</taxon>
        <taxon>Sporosarcina</taxon>
    </lineage>
</organism>
<name>A0A927RGW4_9BACL</name>
<protein>
    <submittedName>
        <fullName evidence="1">Uncharacterized protein</fullName>
    </submittedName>
</protein>
<evidence type="ECO:0000313" key="2">
    <source>
        <dbReference type="Proteomes" id="UP000658225"/>
    </source>
</evidence>